<reference evidence="4 5" key="1">
    <citation type="submission" date="2022-02" db="EMBL/GenBank/DDBJ databases">
        <title>Shinella B3.7 sp. nov., isolated from Sediment (Zhairuo Island).</title>
        <authorList>
            <person name="Chen G."/>
        </authorList>
    </citation>
    <scope>NUCLEOTIDE SEQUENCE [LARGE SCALE GENOMIC DNA]</scope>
    <source>
        <strain evidence="4 5">B3.7</strain>
        <plasmid evidence="4">unnamed</plasmid>
    </source>
</reference>
<organism evidence="4 5">
    <name type="scientific">Shinella sedimenti</name>
    <dbReference type="NCBI Taxonomy" id="2919913"/>
    <lineage>
        <taxon>Bacteria</taxon>
        <taxon>Pseudomonadati</taxon>
        <taxon>Pseudomonadota</taxon>
        <taxon>Alphaproteobacteria</taxon>
        <taxon>Hyphomicrobiales</taxon>
        <taxon>Rhizobiaceae</taxon>
        <taxon>Shinella</taxon>
    </lineage>
</organism>
<keyword evidence="4" id="KW-0614">Plasmid</keyword>
<keyword evidence="1" id="KW-0732">Signal</keyword>
<dbReference type="SUPFAM" id="SSF53474">
    <property type="entry name" value="alpha/beta-Hydrolases"/>
    <property type="match status" value="2"/>
</dbReference>
<dbReference type="NCBIfam" id="TIGR01840">
    <property type="entry name" value="esterase_phb"/>
    <property type="match status" value="1"/>
</dbReference>
<accession>A0ABT0CQK2</accession>
<feature type="compositionally biased region" description="Polar residues" evidence="3">
    <location>
        <begin position="326"/>
        <end position="338"/>
    </location>
</feature>
<comment type="caution">
    <text evidence="4">The sequence shown here is derived from an EMBL/GenBank/DDBJ whole genome shotgun (WGS) entry which is preliminary data.</text>
</comment>
<protein>
    <submittedName>
        <fullName evidence="4">PHB depolymerase family esterase</fullName>
    </submittedName>
</protein>
<evidence type="ECO:0000313" key="4">
    <source>
        <dbReference type="EMBL" id="MCJ8150890.1"/>
    </source>
</evidence>
<keyword evidence="5" id="KW-1185">Reference proteome</keyword>
<evidence type="ECO:0000256" key="1">
    <source>
        <dbReference type="ARBA" id="ARBA00022729"/>
    </source>
</evidence>
<dbReference type="PANTHER" id="PTHR43037:SF1">
    <property type="entry name" value="BLL1128 PROTEIN"/>
    <property type="match status" value="1"/>
</dbReference>
<dbReference type="InterPro" id="IPR029058">
    <property type="entry name" value="AB_hydrolase_fold"/>
</dbReference>
<dbReference type="Gene3D" id="3.40.50.1820">
    <property type="entry name" value="alpha/beta hydrolase"/>
    <property type="match status" value="1"/>
</dbReference>
<sequence>MRSLSDTLERLARLRAVKPATPTGSILEKLDHFGTNPGALAAWQHVPQQLPASPALVVVLHGCTQTAAGYDTGSGWSALAEDYGFVLLFPEQTRQNNANLCFNWFNAADTQRDRGEAMSIRQMIATVVAERGIDERRIYITGLSAGGAMANAMLACYPEIFAGGAIIAGLPYAAASTVPEAFDRMRGHGLPGTGSLQASLRDASHHDGVWPTVSVWQGTSDNTVVPDNAAAIVAQWQGVHAVHEQPSQVETIGRNLRSVWRDDRGLEAIELYTISGMAHGTPIDPSSGYGRAAPFMVDVGVSSTEQIARNWGLAASFERRDRPTAAPSQEGTTMQHPSSDGAHNGIQSIIENALRSAGLMK</sequence>
<proteinExistence type="predicted"/>
<dbReference type="PANTHER" id="PTHR43037">
    <property type="entry name" value="UNNAMED PRODUCT-RELATED"/>
    <property type="match status" value="1"/>
</dbReference>
<keyword evidence="2" id="KW-0378">Hydrolase</keyword>
<dbReference type="RefSeq" id="WP_241603112.1">
    <property type="nucleotide sequence ID" value="NZ_JAKVIN010000007.1"/>
</dbReference>
<evidence type="ECO:0000256" key="2">
    <source>
        <dbReference type="ARBA" id="ARBA00022801"/>
    </source>
</evidence>
<dbReference type="Proteomes" id="UP001201844">
    <property type="component" value="Unassembled WGS sequence"/>
</dbReference>
<gene>
    <name evidence="4" type="ORF">MKI86_17220</name>
</gene>
<dbReference type="EMBL" id="JAKVIN010000007">
    <property type="protein sequence ID" value="MCJ8150890.1"/>
    <property type="molecule type" value="Genomic_DNA"/>
</dbReference>
<dbReference type="Pfam" id="PF10503">
    <property type="entry name" value="Esterase_PHB"/>
    <property type="match status" value="1"/>
</dbReference>
<feature type="region of interest" description="Disordered" evidence="3">
    <location>
        <begin position="318"/>
        <end position="344"/>
    </location>
</feature>
<evidence type="ECO:0000313" key="5">
    <source>
        <dbReference type="Proteomes" id="UP001201844"/>
    </source>
</evidence>
<evidence type="ECO:0000256" key="3">
    <source>
        <dbReference type="SAM" id="MobiDB-lite"/>
    </source>
</evidence>
<name>A0ABT0CQK2_9HYPH</name>
<dbReference type="InterPro" id="IPR050955">
    <property type="entry name" value="Plant_Biomass_Hydrol_Est"/>
</dbReference>
<geneLocation type="plasmid" evidence="4">
    <name>unnamed</name>
</geneLocation>
<dbReference type="InterPro" id="IPR010126">
    <property type="entry name" value="Esterase_phb"/>
</dbReference>